<dbReference type="Proteomes" id="UP000886857">
    <property type="component" value="Unassembled WGS sequence"/>
</dbReference>
<dbReference type="PANTHER" id="PTHR37826">
    <property type="entry name" value="FLOTILLIN BAND_7_5 DOMAIN PROTEIN"/>
    <property type="match status" value="1"/>
</dbReference>
<feature type="domain" description="Zinc-ribbon" evidence="2">
    <location>
        <begin position="297"/>
        <end position="318"/>
    </location>
</feature>
<comment type="caution">
    <text evidence="4">The sequence shown here is derived from an EMBL/GenBank/DDBJ whole genome shotgun (WGS) entry which is preliminary data.</text>
</comment>
<proteinExistence type="predicted"/>
<dbReference type="Pfam" id="PF13240">
    <property type="entry name" value="Zn_Ribbon_1"/>
    <property type="match status" value="1"/>
</dbReference>
<feature type="domain" description="SPFH" evidence="3">
    <location>
        <begin position="23"/>
        <end position="233"/>
    </location>
</feature>
<dbReference type="AlphaFoldDB" id="A0A9D1N9D7"/>
<organism evidence="4 5">
    <name type="scientific">Candidatus Limadaptatus stercoripullorum</name>
    <dbReference type="NCBI Taxonomy" id="2840846"/>
    <lineage>
        <taxon>Bacteria</taxon>
        <taxon>Bacillati</taxon>
        <taxon>Bacillota</taxon>
        <taxon>Clostridia</taxon>
        <taxon>Eubacteriales</taxon>
        <taxon>Candidatus Limadaptatus</taxon>
    </lineage>
</organism>
<reference evidence="4" key="1">
    <citation type="submission" date="2020-10" db="EMBL/GenBank/DDBJ databases">
        <authorList>
            <person name="Gilroy R."/>
        </authorList>
    </citation>
    <scope>NUCLEOTIDE SEQUENCE</scope>
    <source>
        <strain evidence="4">10406</strain>
    </source>
</reference>
<evidence type="ECO:0000313" key="4">
    <source>
        <dbReference type="EMBL" id="HIU98365.1"/>
    </source>
</evidence>
<dbReference type="InterPro" id="IPR025874">
    <property type="entry name" value="DZR"/>
</dbReference>
<feature type="domain" description="DZANK-type" evidence="1">
    <location>
        <begin position="327"/>
        <end position="370"/>
    </location>
</feature>
<dbReference type="SUPFAM" id="SSF117892">
    <property type="entry name" value="Band 7/SPFH domain"/>
    <property type="match status" value="1"/>
</dbReference>
<dbReference type="Pfam" id="PF13421">
    <property type="entry name" value="Band_7_1"/>
    <property type="match status" value="1"/>
</dbReference>
<evidence type="ECO:0000259" key="3">
    <source>
        <dbReference type="Pfam" id="PF13421"/>
    </source>
</evidence>
<sequence>MGFIKKNLLKVISWTETDSDTIVYKFPVPDRYEIMKGSKVVVRESQAAIFLTEGQIADVFTAGTWELTPDNTPILSKLGAWKYGFDMPVKSDIYYVSLKQFIGMKWGTANPIMMRDKDFGMIRVMGHGEYSFHVCDPALFMRECFGTIHSVKTDDIADYLRSLVIAEITDLLGECQIPALDLAANYLELGDTARDHACARFGKLGLAVDQIVIRNFKLPEAVEKAMDQRTTLGVFDGKMQEYAQYESVQAMRDSARNPGAGGMFAAAGMGIGLGARMAGQFGDNLDSIGRSAAPTAKCAKCGATMRADAKFCPECGAAAVPAGKTACPGCGAAVSSKAKFCPECGSPMQAACPGCGAAVKASAKFCPECGAKIK</sequence>
<evidence type="ECO:0000259" key="1">
    <source>
        <dbReference type="Pfam" id="PF12773"/>
    </source>
</evidence>
<dbReference type="EMBL" id="DVOE01000010">
    <property type="protein sequence ID" value="HIU98365.1"/>
    <property type="molecule type" value="Genomic_DNA"/>
</dbReference>
<dbReference type="PANTHER" id="PTHR37826:SF2">
    <property type="entry name" value="ZINC-RIBBON DOMAIN-CONTAINING PROTEIN"/>
    <property type="match status" value="1"/>
</dbReference>
<dbReference type="Pfam" id="PF12773">
    <property type="entry name" value="DZR"/>
    <property type="match status" value="1"/>
</dbReference>
<name>A0A9D1N9D7_9FIRM</name>
<dbReference type="CDD" id="cd03408">
    <property type="entry name" value="SPFH_like_u1"/>
    <property type="match status" value="1"/>
</dbReference>
<accession>A0A9D1N9D7</accession>
<reference evidence="4" key="2">
    <citation type="journal article" date="2021" name="PeerJ">
        <title>Extensive microbial diversity within the chicken gut microbiome revealed by metagenomics and culture.</title>
        <authorList>
            <person name="Gilroy R."/>
            <person name="Ravi A."/>
            <person name="Getino M."/>
            <person name="Pursley I."/>
            <person name="Horton D.L."/>
            <person name="Alikhan N.F."/>
            <person name="Baker D."/>
            <person name="Gharbi K."/>
            <person name="Hall N."/>
            <person name="Watson M."/>
            <person name="Adriaenssens E.M."/>
            <person name="Foster-Nyarko E."/>
            <person name="Jarju S."/>
            <person name="Secka A."/>
            <person name="Antonio M."/>
            <person name="Oren A."/>
            <person name="Chaudhuri R.R."/>
            <person name="La Ragione R."/>
            <person name="Hildebrand F."/>
            <person name="Pallen M.J."/>
        </authorList>
    </citation>
    <scope>NUCLEOTIDE SEQUENCE</scope>
    <source>
        <strain evidence="4">10406</strain>
    </source>
</reference>
<gene>
    <name evidence="4" type="ORF">IAC73_00800</name>
</gene>
<dbReference type="InterPro" id="IPR026870">
    <property type="entry name" value="Zinc_ribbon_dom"/>
</dbReference>
<protein>
    <submittedName>
        <fullName evidence="4">SPFH domain-containing protein</fullName>
    </submittedName>
</protein>
<dbReference type="InterPro" id="IPR036013">
    <property type="entry name" value="Band_7/SPFH_dom_sf"/>
</dbReference>
<evidence type="ECO:0000259" key="2">
    <source>
        <dbReference type="Pfam" id="PF13240"/>
    </source>
</evidence>
<dbReference type="InterPro" id="IPR033880">
    <property type="entry name" value="SPFH_YdjI"/>
</dbReference>
<evidence type="ECO:0000313" key="5">
    <source>
        <dbReference type="Proteomes" id="UP000886857"/>
    </source>
</evidence>